<evidence type="ECO:0000313" key="1">
    <source>
        <dbReference type="EMBL" id="SOQ56217.1"/>
    </source>
</evidence>
<sequence>MTVTVGLNMRLTSSLSSNMFWGRISIHGQFRLYKQVTSCKNQPALGSSHCACHRTIELLWSKGWIP</sequence>
<protein>
    <submittedName>
        <fullName evidence="1">SFRICE_039722</fullName>
    </submittedName>
</protein>
<proteinExistence type="predicted"/>
<gene>
    <name evidence="1" type="ORF">SFRICE_039722</name>
</gene>
<organism evidence="1">
    <name type="scientific">Spodoptera frugiperda</name>
    <name type="common">Fall armyworm</name>
    <dbReference type="NCBI Taxonomy" id="7108"/>
    <lineage>
        <taxon>Eukaryota</taxon>
        <taxon>Metazoa</taxon>
        <taxon>Ecdysozoa</taxon>
        <taxon>Arthropoda</taxon>
        <taxon>Hexapoda</taxon>
        <taxon>Insecta</taxon>
        <taxon>Pterygota</taxon>
        <taxon>Neoptera</taxon>
        <taxon>Endopterygota</taxon>
        <taxon>Lepidoptera</taxon>
        <taxon>Glossata</taxon>
        <taxon>Ditrysia</taxon>
        <taxon>Noctuoidea</taxon>
        <taxon>Noctuidae</taxon>
        <taxon>Amphipyrinae</taxon>
        <taxon>Spodoptera</taxon>
    </lineage>
</organism>
<dbReference type="AlphaFoldDB" id="A0A2H1WT87"/>
<name>A0A2H1WT87_SPOFR</name>
<accession>A0A2H1WT87</accession>
<reference evidence="1" key="1">
    <citation type="submission" date="2016-07" db="EMBL/GenBank/DDBJ databases">
        <authorList>
            <person name="Bretaudeau A."/>
        </authorList>
    </citation>
    <scope>NUCLEOTIDE SEQUENCE</scope>
    <source>
        <strain evidence="1">Rice</strain>
        <tissue evidence="1">Whole body</tissue>
    </source>
</reference>
<dbReference type="EMBL" id="ODYU01010857">
    <property type="protein sequence ID" value="SOQ56217.1"/>
    <property type="molecule type" value="Genomic_DNA"/>
</dbReference>